<evidence type="ECO:0000313" key="3">
    <source>
        <dbReference type="EMBL" id="KAH7575832.1"/>
    </source>
</evidence>
<dbReference type="InterPro" id="IPR012337">
    <property type="entry name" value="RNaseH-like_sf"/>
</dbReference>
<dbReference type="InterPro" id="IPR036397">
    <property type="entry name" value="RNaseH_sf"/>
</dbReference>
<dbReference type="CDD" id="cd06222">
    <property type="entry name" value="RNase_H_like"/>
    <property type="match status" value="1"/>
</dbReference>
<dbReference type="Proteomes" id="UP000827721">
    <property type="component" value="Unassembled WGS sequence"/>
</dbReference>
<protein>
    <recommendedName>
        <fullName evidence="2">RNase H type-1 domain-containing protein</fullName>
    </recommendedName>
</protein>
<organism evidence="3 4">
    <name type="scientific">Xanthoceras sorbifolium</name>
    <dbReference type="NCBI Taxonomy" id="99658"/>
    <lineage>
        <taxon>Eukaryota</taxon>
        <taxon>Viridiplantae</taxon>
        <taxon>Streptophyta</taxon>
        <taxon>Embryophyta</taxon>
        <taxon>Tracheophyta</taxon>
        <taxon>Spermatophyta</taxon>
        <taxon>Magnoliopsida</taxon>
        <taxon>eudicotyledons</taxon>
        <taxon>Gunneridae</taxon>
        <taxon>Pentapetalae</taxon>
        <taxon>rosids</taxon>
        <taxon>malvids</taxon>
        <taxon>Sapindales</taxon>
        <taxon>Sapindaceae</taxon>
        <taxon>Xanthoceroideae</taxon>
        <taxon>Xanthoceras</taxon>
    </lineage>
</organism>
<evidence type="ECO:0000256" key="1">
    <source>
        <dbReference type="SAM" id="MobiDB-lite"/>
    </source>
</evidence>
<proteinExistence type="predicted"/>
<keyword evidence="4" id="KW-1185">Reference proteome</keyword>
<dbReference type="SUPFAM" id="SSF53098">
    <property type="entry name" value="Ribonuclease H-like"/>
    <property type="match status" value="1"/>
</dbReference>
<evidence type="ECO:0000313" key="4">
    <source>
        <dbReference type="Proteomes" id="UP000827721"/>
    </source>
</evidence>
<dbReference type="InterPro" id="IPR044730">
    <property type="entry name" value="RNase_H-like_dom_plant"/>
</dbReference>
<feature type="region of interest" description="Disordered" evidence="1">
    <location>
        <begin position="199"/>
        <end position="230"/>
    </location>
</feature>
<evidence type="ECO:0000259" key="2">
    <source>
        <dbReference type="Pfam" id="PF13456"/>
    </source>
</evidence>
<dbReference type="InterPro" id="IPR053151">
    <property type="entry name" value="RNase_H-like"/>
</dbReference>
<dbReference type="PANTHER" id="PTHR47723">
    <property type="entry name" value="OS05G0353850 PROTEIN"/>
    <property type="match status" value="1"/>
</dbReference>
<dbReference type="Pfam" id="PF13456">
    <property type="entry name" value="RVT_3"/>
    <property type="match status" value="1"/>
</dbReference>
<dbReference type="EMBL" id="JAFEMO010000002">
    <property type="protein sequence ID" value="KAH7575832.1"/>
    <property type="molecule type" value="Genomic_DNA"/>
</dbReference>
<dbReference type="Gene3D" id="3.30.420.10">
    <property type="entry name" value="Ribonuclease H-like superfamily/Ribonuclease H"/>
    <property type="match status" value="1"/>
</dbReference>
<feature type="domain" description="RNase H type-1" evidence="2">
    <location>
        <begin position="394"/>
        <end position="516"/>
    </location>
</feature>
<dbReference type="PANTHER" id="PTHR47723:SF19">
    <property type="entry name" value="POLYNUCLEOTIDYL TRANSFERASE, RIBONUCLEASE H-LIKE SUPERFAMILY PROTEIN"/>
    <property type="match status" value="1"/>
</dbReference>
<sequence length="536" mass="57845">MECVIVLMMKLEQRLWRVLLLNQGKKGSSVISEAKAARDGILVTGVEKELSRKSEIDGDSGNFVRMGGTKKVGFTQQLVSGEERGRSLIDESPNVLLDPKIQVINSVGPILGADGPVIPKLGKGVLVIDSGLGSEDRVTMEGIELDCEDLADRPNRVSEELSEDLKLQKVRKWKRAARAWSKTQVLGKVSSPIQKMLRATQKLSKSPKRKTSPGIKSPGNSVKSVSGDGDDGVLKGEIEVGKGGKRKGNFIAVEDIFEAKKRKDDGLILSSEADIAKEICKYFANIFKSSSPCVDDLDKAVRSIEFSLSMKSKLGLDEVLYDLLIQFKGLEVLDILGGVSGLINREQLAWVCVLMWCVWWNRNLAVHGGFVRDVVALSGWAADFFKEFQHSQLNSDVAVRVDSGLVGVGAVIRGVSGDIVAAVSKKFPGFFSAEVGELIALREGLLLVKSLGLKICVAEVDASNVASMVNEAGSSLGDASFIVEEIKVLCSEVGDCRCLSVPRSGNRLAHVLASSAFSSNGDQSWSFVSKNCFPVV</sequence>
<reference evidence="3 4" key="1">
    <citation type="submission" date="2021-02" db="EMBL/GenBank/DDBJ databases">
        <title>Plant Genome Project.</title>
        <authorList>
            <person name="Zhang R.-G."/>
        </authorList>
    </citation>
    <scope>NUCLEOTIDE SEQUENCE [LARGE SCALE GENOMIC DNA]</scope>
    <source>
        <tissue evidence="3">Leaves</tissue>
    </source>
</reference>
<name>A0ABQ8II36_9ROSI</name>
<gene>
    <name evidence="3" type="ORF">JRO89_XS02G0228900</name>
</gene>
<accession>A0ABQ8II36</accession>
<comment type="caution">
    <text evidence="3">The sequence shown here is derived from an EMBL/GenBank/DDBJ whole genome shotgun (WGS) entry which is preliminary data.</text>
</comment>
<dbReference type="InterPro" id="IPR002156">
    <property type="entry name" value="RNaseH_domain"/>
</dbReference>